<accession>A0ABZ1KHZ5</accession>
<dbReference type="RefSeq" id="WP_405444636.1">
    <property type="nucleotide sequence ID" value="NZ_CP108164.1"/>
</dbReference>
<dbReference type="EMBL" id="CP108164">
    <property type="protein sequence ID" value="WTQ78981.1"/>
    <property type="molecule type" value="Genomic_DNA"/>
</dbReference>
<keyword evidence="2" id="KW-1185">Reference proteome</keyword>
<dbReference type="Proteomes" id="UP001622557">
    <property type="component" value="Chromosome"/>
</dbReference>
<sequence>MNPFQVLAAVAAAWERLGPYLTRLAAEPGARLAAALEGLRAAGGEGERRGHAETAARLVIGCLPSEEAGRLGVGEGARYSQSAREVTVHGFRATDLAVLLVDGSPMVGPVLGPVRERLLAHPVLDDADVRLRGGDPTAPDLIRLPGTGGRAVLPRFQFRDGALPWRVVLEVNALLEAGRDPWGAADWWLSANAWLRTEPAALLGADRDAELVAAARTLLDGE</sequence>
<name>A0ABZ1KHZ5_STRAH</name>
<organism evidence="1 2">
    <name type="scientific">Streptomyces achromogenes</name>
    <dbReference type="NCBI Taxonomy" id="67255"/>
    <lineage>
        <taxon>Bacteria</taxon>
        <taxon>Bacillati</taxon>
        <taxon>Actinomycetota</taxon>
        <taxon>Actinomycetes</taxon>
        <taxon>Kitasatosporales</taxon>
        <taxon>Streptomycetaceae</taxon>
        <taxon>Streptomyces</taxon>
    </lineage>
</organism>
<proteinExistence type="predicted"/>
<evidence type="ECO:0000313" key="1">
    <source>
        <dbReference type="EMBL" id="WTQ78981.1"/>
    </source>
</evidence>
<dbReference type="GeneID" id="97278977"/>
<evidence type="ECO:0000313" key="2">
    <source>
        <dbReference type="Proteomes" id="UP001622557"/>
    </source>
</evidence>
<gene>
    <name evidence="1" type="ORF">OG350_01105</name>
</gene>
<reference evidence="1 2" key="1">
    <citation type="submission" date="2022-10" db="EMBL/GenBank/DDBJ databases">
        <title>The complete genomes of actinobacterial strains from the NBC collection.</title>
        <authorList>
            <person name="Joergensen T.S."/>
            <person name="Alvarez Arevalo M."/>
            <person name="Sterndorff E.B."/>
            <person name="Faurdal D."/>
            <person name="Vuksanovic O."/>
            <person name="Mourched A.-S."/>
            <person name="Charusanti P."/>
            <person name="Shaw S."/>
            <person name="Blin K."/>
            <person name="Weber T."/>
        </authorList>
    </citation>
    <scope>NUCLEOTIDE SEQUENCE [LARGE SCALE GENOMIC DNA]</scope>
    <source>
        <strain evidence="1 2">NBC_00156</strain>
    </source>
</reference>
<protein>
    <submittedName>
        <fullName evidence="1">Uncharacterized protein</fullName>
    </submittedName>
</protein>